<sequence>MAQAMLTSSYAMKTNNRERIQQFANTVLNHGVKRNLVSEVESGVFLSPNDYLKIEELSEKLKQINAKLAQYKSLKVKTQNLIKGIKKTKNLQDDVVKTVSSNVFDRVPIDVINKILGSGEDENMIALIERIKSSNIEEKRKYADIDISDTEISDTLNDNEKEIMNAPAVKRMRKSGETKAAKKPKKEKTILSDLELSDDDERLRCCNIV</sequence>
<proteinExistence type="predicted"/>
<keyword evidence="2" id="KW-1185">Reference proteome</keyword>
<name>A0A9D4HBP9_DREPO</name>
<evidence type="ECO:0000313" key="1">
    <source>
        <dbReference type="EMBL" id="KAH3714026.1"/>
    </source>
</evidence>
<dbReference type="EMBL" id="JAIWYP010000014">
    <property type="protein sequence ID" value="KAH3714026.1"/>
    <property type="molecule type" value="Genomic_DNA"/>
</dbReference>
<dbReference type="AlphaFoldDB" id="A0A9D4HBP9"/>
<dbReference type="Proteomes" id="UP000828390">
    <property type="component" value="Unassembled WGS sequence"/>
</dbReference>
<accession>A0A9D4HBP9</accession>
<reference evidence="1" key="2">
    <citation type="submission" date="2020-11" db="EMBL/GenBank/DDBJ databases">
        <authorList>
            <person name="McCartney M.A."/>
            <person name="Auch B."/>
            <person name="Kono T."/>
            <person name="Mallez S."/>
            <person name="Becker A."/>
            <person name="Gohl D.M."/>
            <person name="Silverstein K.A.T."/>
            <person name="Koren S."/>
            <person name="Bechman K.B."/>
            <person name="Herman A."/>
            <person name="Abrahante J.E."/>
            <person name="Garbe J."/>
        </authorList>
    </citation>
    <scope>NUCLEOTIDE SEQUENCE</scope>
    <source>
        <strain evidence="1">Duluth1</strain>
        <tissue evidence="1">Whole animal</tissue>
    </source>
</reference>
<gene>
    <name evidence="1" type="ORF">DPMN_073829</name>
</gene>
<protein>
    <submittedName>
        <fullName evidence="1">Uncharacterized protein</fullName>
    </submittedName>
</protein>
<reference evidence="1" key="1">
    <citation type="journal article" date="2019" name="bioRxiv">
        <title>The Genome of the Zebra Mussel, Dreissena polymorpha: A Resource for Invasive Species Research.</title>
        <authorList>
            <person name="McCartney M.A."/>
            <person name="Auch B."/>
            <person name="Kono T."/>
            <person name="Mallez S."/>
            <person name="Zhang Y."/>
            <person name="Obille A."/>
            <person name="Becker A."/>
            <person name="Abrahante J.E."/>
            <person name="Garbe J."/>
            <person name="Badalamenti J.P."/>
            <person name="Herman A."/>
            <person name="Mangelson H."/>
            <person name="Liachko I."/>
            <person name="Sullivan S."/>
            <person name="Sone E.D."/>
            <person name="Koren S."/>
            <person name="Silverstein K.A.T."/>
            <person name="Beckman K.B."/>
            <person name="Gohl D.M."/>
        </authorList>
    </citation>
    <scope>NUCLEOTIDE SEQUENCE</scope>
    <source>
        <strain evidence="1">Duluth1</strain>
        <tissue evidence="1">Whole animal</tissue>
    </source>
</reference>
<comment type="caution">
    <text evidence="1">The sequence shown here is derived from an EMBL/GenBank/DDBJ whole genome shotgun (WGS) entry which is preliminary data.</text>
</comment>
<organism evidence="1 2">
    <name type="scientific">Dreissena polymorpha</name>
    <name type="common">Zebra mussel</name>
    <name type="synonym">Mytilus polymorpha</name>
    <dbReference type="NCBI Taxonomy" id="45954"/>
    <lineage>
        <taxon>Eukaryota</taxon>
        <taxon>Metazoa</taxon>
        <taxon>Spiralia</taxon>
        <taxon>Lophotrochozoa</taxon>
        <taxon>Mollusca</taxon>
        <taxon>Bivalvia</taxon>
        <taxon>Autobranchia</taxon>
        <taxon>Heteroconchia</taxon>
        <taxon>Euheterodonta</taxon>
        <taxon>Imparidentia</taxon>
        <taxon>Neoheterodontei</taxon>
        <taxon>Myida</taxon>
        <taxon>Dreissenoidea</taxon>
        <taxon>Dreissenidae</taxon>
        <taxon>Dreissena</taxon>
    </lineage>
</organism>
<evidence type="ECO:0000313" key="2">
    <source>
        <dbReference type="Proteomes" id="UP000828390"/>
    </source>
</evidence>